<dbReference type="GO" id="GO:0000981">
    <property type="term" value="F:DNA-binding transcription factor activity, RNA polymerase II-specific"/>
    <property type="evidence" value="ECO:0007669"/>
    <property type="project" value="TreeGrafter"/>
</dbReference>
<keyword evidence="9" id="KW-0804">Transcription</keyword>
<evidence type="ECO:0000313" key="13">
    <source>
        <dbReference type="EMBL" id="VDI63967.1"/>
    </source>
</evidence>
<evidence type="ECO:0000256" key="9">
    <source>
        <dbReference type="ARBA" id="ARBA00023163"/>
    </source>
</evidence>
<dbReference type="Proteomes" id="UP000596742">
    <property type="component" value="Unassembled WGS sequence"/>
</dbReference>
<comment type="subcellular location">
    <subcellularLocation>
        <location evidence="1">Nucleus</location>
    </subcellularLocation>
</comment>
<feature type="domain" description="C2H2-type" evidence="12">
    <location>
        <begin position="39"/>
        <end position="66"/>
    </location>
</feature>
<evidence type="ECO:0000256" key="5">
    <source>
        <dbReference type="ARBA" id="ARBA00022771"/>
    </source>
</evidence>
<evidence type="ECO:0000256" key="11">
    <source>
        <dbReference type="PROSITE-ProRule" id="PRU00042"/>
    </source>
</evidence>
<keyword evidence="10" id="KW-0539">Nucleus</keyword>
<evidence type="ECO:0000256" key="1">
    <source>
        <dbReference type="ARBA" id="ARBA00004123"/>
    </source>
</evidence>
<dbReference type="GO" id="GO:0005634">
    <property type="term" value="C:nucleus"/>
    <property type="evidence" value="ECO:0007669"/>
    <property type="project" value="UniProtKB-SubCell"/>
</dbReference>
<dbReference type="EMBL" id="UYJE01008451">
    <property type="protein sequence ID" value="VDI63967.1"/>
    <property type="molecule type" value="Genomic_DNA"/>
</dbReference>
<dbReference type="Gene3D" id="3.30.160.60">
    <property type="entry name" value="Classic Zinc Finger"/>
    <property type="match status" value="2"/>
</dbReference>
<dbReference type="GO" id="GO:0003677">
    <property type="term" value="F:DNA binding"/>
    <property type="evidence" value="ECO:0007669"/>
    <property type="project" value="UniProtKB-KW"/>
</dbReference>
<proteinExistence type="inferred from homology"/>
<keyword evidence="8" id="KW-0238">DNA-binding</keyword>
<evidence type="ECO:0000256" key="2">
    <source>
        <dbReference type="ARBA" id="ARBA00006991"/>
    </source>
</evidence>
<feature type="non-terminal residue" evidence="13">
    <location>
        <position position="1"/>
    </location>
</feature>
<keyword evidence="4" id="KW-0677">Repeat</keyword>
<dbReference type="SMART" id="SM00355">
    <property type="entry name" value="ZnF_C2H2"/>
    <property type="match status" value="2"/>
</dbReference>
<dbReference type="PANTHER" id="PTHR24394">
    <property type="entry name" value="ZINC FINGER PROTEIN"/>
    <property type="match status" value="1"/>
</dbReference>
<evidence type="ECO:0000313" key="14">
    <source>
        <dbReference type="Proteomes" id="UP000596742"/>
    </source>
</evidence>
<dbReference type="Pfam" id="PF00096">
    <property type="entry name" value="zf-C2H2"/>
    <property type="match status" value="2"/>
</dbReference>
<dbReference type="PANTHER" id="PTHR24394:SF29">
    <property type="entry name" value="MYONEURIN"/>
    <property type="match status" value="1"/>
</dbReference>
<evidence type="ECO:0000256" key="3">
    <source>
        <dbReference type="ARBA" id="ARBA00022723"/>
    </source>
</evidence>
<keyword evidence="5 11" id="KW-0863">Zinc-finger</keyword>
<feature type="domain" description="C2H2-type" evidence="12">
    <location>
        <begin position="12"/>
        <end position="38"/>
    </location>
</feature>
<dbReference type="FunFam" id="3.30.160.60:FF:002343">
    <property type="entry name" value="Zinc finger protein 33A"/>
    <property type="match status" value="1"/>
</dbReference>
<dbReference type="PROSITE" id="PS00028">
    <property type="entry name" value="ZINC_FINGER_C2H2_1"/>
    <property type="match status" value="1"/>
</dbReference>
<reference evidence="13" key="1">
    <citation type="submission" date="2018-11" db="EMBL/GenBank/DDBJ databases">
        <authorList>
            <person name="Alioto T."/>
            <person name="Alioto T."/>
        </authorList>
    </citation>
    <scope>NUCLEOTIDE SEQUENCE</scope>
</reference>
<dbReference type="InterPro" id="IPR013087">
    <property type="entry name" value="Znf_C2H2_type"/>
</dbReference>
<keyword evidence="14" id="KW-1185">Reference proteome</keyword>
<keyword evidence="6" id="KW-0862">Zinc</keyword>
<evidence type="ECO:0000256" key="10">
    <source>
        <dbReference type="ARBA" id="ARBA00023242"/>
    </source>
</evidence>
<organism evidence="13 14">
    <name type="scientific">Mytilus galloprovincialis</name>
    <name type="common">Mediterranean mussel</name>
    <dbReference type="NCBI Taxonomy" id="29158"/>
    <lineage>
        <taxon>Eukaryota</taxon>
        <taxon>Metazoa</taxon>
        <taxon>Spiralia</taxon>
        <taxon>Lophotrochozoa</taxon>
        <taxon>Mollusca</taxon>
        <taxon>Bivalvia</taxon>
        <taxon>Autobranchia</taxon>
        <taxon>Pteriomorphia</taxon>
        <taxon>Mytilida</taxon>
        <taxon>Mytiloidea</taxon>
        <taxon>Mytilidae</taxon>
        <taxon>Mytilinae</taxon>
        <taxon>Mytilus</taxon>
    </lineage>
</organism>
<dbReference type="AlphaFoldDB" id="A0A8B6GHG5"/>
<dbReference type="SUPFAM" id="SSF57667">
    <property type="entry name" value="beta-beta-alpha zinc fingers"/>
    <property type="match status" value="2"/>
</dbReference>
<name>A0A8B6GHG5_MYTGA</name>
<evidence type="ECO:0000256" key="7">
    <source>
        <dbReference type="ARBA" id="ARBA00023015"/>
    </source>
</evidence>
<comment type="similarity">
    <text evidence="2">Belongs to the krueppel C2H2-type zinc-finger protein family.</text>
</comment>
<dbReference type="PROSITE" id="PS50157">
    <property type="entry name" value="ZINC_FINGER_C2H2_2"/>
    <property type="match status" value="2"/>
</dbReference>
<keyword evidence="3" id="KW-0479">Metal-binding</keyword>
<gene>
    <name evidence="13" type="ORF">MGAL_10B055584</name>
</gene>
<comment type="caution">
    <text evidence="13">The sequence shown here is derived from an EMBL/GenBank/DDBJ whole genome shotgun (WGS) entry which is preliminary data.</text>
</comment>
<accession>A0A8B6GHG5</accession>
<sequence>SHMKTHTDDKPHVCDVCGKGFSQRQAHRHMRTHTGDKPHDCDVCGKKFSRLCNLQTHMRIHTGDYPHECGVCVECFIEVFHLHKLSKTFSTYTTVMRSFTFNKVQLHLFSNVNTDGLP</sequence>
<evidence type="ECO:0000256" key="4">
    <source>
        <dbReference type="ARBA" id="ARBA00022737"/>
    </source>
</evidence>
<dbReference type="InterPro" id="IPR036236">
    <property type="entry name" value="Znf_C2H2_sf"/>
</dbReference>
<dbReference type="FunFam" id="3.30.160.60:FF:001010">
    <property type="entry name" value="zinc finger protein 64 isoform X3"/>
    <property type="match status" value="1"/>
</dbReference>
<evidence type="ECO:0000256" key="8">
    <source>
        <dbReference type="ARBA" id="ARBA00023125"/>
    </source>
</evidence>
<protein>
    <recommendedName>
        <fullName evidence="12">C2H2-type domain-containing protein</fullName>
    </recommendedName>
</protein>
<dbReference type="GO" id="GO:0008270">
    <property type="term" value="F:zinc ion binding"/>
    <property type="evidence" value="ECO:0007669"/>
    <property type="project" value="UniProtKB-KW"/>
</dbReference>
<evidence type="ECO:0000259" key="12">
    <source>
        <dbReference type="PROSITE" id="PS50157"/>
    </source>
</evidence>
<keyword evidence="7" id="KW-0805">Transcription regulation</keyword>
<evidence type="ECO:0000256" key="6">
    <source>
        <dbReference type="ARBA" id="ARBA00022833"/>
    </source>
</evidence>
<dbReference type="OrthoDB" id="8918594at2759"/>
<feature type="non-terminal residue" evidence="13">
    <location>
        <position position="118"/>
    </location>
</feature>